<dbReference type="EMBL" id="BNCD01000006">
    <property type="protein sequence ID" value="GHH77263.1"/>
    <property type="molecule type" value="Genomic_DNA"/>
</dbReference>
<comment type="caution">
    <text evidence="1">The sequence shown here is derived from an EMBL/GenBank/DDBJ whole genome shotgun (WGS) entry which is preliminary data.</text>
</comment>
<name>A0A919KYC9_9ACTN</name>
<accession>A0A919KYC9</accession>
<protein>
    <submittedName>
        <fullName evidence="1">Uncharacterized protein</fullName>
    </submittedName>
</protein>
<evidence type="ECO:0000313" key="1">
    <source>
        <dbReference type="EMBL" id="GHH77263.1"/>
    </source>
</evidence>
<sequence length="74" mass="7463">MVPGWLTPRHLSSSLVIRTVLGVTGTPVLGTVRCLTAGSARTSSTQIMRVPGVLAVVADPSIGFRTGCGASVAA</sequence>
<proteinExistence type="predicted"/>
<reference evidence="1" key="1">
    <citation type="journal article" date="2014" name="Int. J. Syst. Evol. Microbiol.">
        <title>Complete genome sequence of Corynebacterium casei LMG S-19264T (=DSM 44701T), isolated from a smear-ripened cheese.</title>
        <authorList>
            <consortium name="US DOE Joint Genome Institute (JGI-PGF)"/>
            <person name="Walter F."/>
            <person name="Albersmeier A."/>
            <person name="Kalinowski J."/>
            <person name="Ruckert C."/>
        </authorList>
    </citation>
    <scope>NUCLEOTIDE SEQUENCE</scope>
    <source>
        <strain evidence="1">JCM 5069</strain>
    </source>
</reference>
<organism evidence="1 2">
    <name type="scientific">Streptomyces sulfonofaciens</name>
    <dbReference type="NCBI Taxonomy" id="68272"/>
    <lineage>
        <taxon>Bacteria</taxon>
        <taxon>Bacillati</taxon>
        <taxon>Actinomycetota</taxon>
        <taxon>Actinomycetes</taxon>
        <taxon>Kitasatosporales</taxon>
        <taxon>Streptomycetaceae</taxon>
        <taxon>Streptomyces</taxon>
    </lineage>
</organism>
<gene>
    <name evidence="1" type="ORF">GCM10018793_24890</name>
</gene>
<dbReference type="Proteomes" id="UP000603708">
    <property type="component" value="Unassembled WGS sequence"/>
</dbReference>
<reference evidence="1" key="2">
    <citation type="submission" date="2020-09" db="EMBL/GenBank/DDBJ databases">
        <authorList>
            <person name="Sun Q."/>
            <person name="Ohkuma M."/>
        </authorList>
    </citation>
    <scope>NUCLEOTIDE SEQUENCE</scope>
    <source>
        <strain evidence="1">JCM 5069</strain>
    </source>
</reference>
<dbReference type="AlphaFoldDB" id="A0A919KYC9"/>
<keyword evidence="2" id="KW-1185">Reference proteome</keyword>
<evidence type="ECO:0000313" key="2">
    <source>
        <dbReference type="Proteomes" id="UP000603708"/>
    </source>
</evidence>